<keyword evidence="11 15" id="KW-0560">Oxidoreductase</keyword>
<evidence type="ECO:0000256" key="5">
    <source>
        <dbReference type="ARBA" id="ARBA00011738"/>
    </source>
</evidence>
<dbReference type="PANTHER" id="PTHR46278">
    <property type="entry name" value="DEHYDROGENASE, PUTATIVE-RELATED"/>
    <property type="match status" value="1"/>
</dbReference>
<evidence type="ECO:0000256" key="6">
    <source>
        <dbReference type="ARBA" id="ARBA00013120"/>
    </source>
</evidence>
<feature type="binding site" evidence="15">
    <location>
        <position position="99"/>
    </location>
    <ligand>
        <name>phosphate</name>
        <dbReference type="ChEBI" id="CHEBI:43474"/>
    </ligand>
</feature>
<dbReference type="CDD" id="cd02316">
    <property type="entry name" value="VcASADH2_like_N"/>
    <property type="match status" value="1"/>
</dbReference>
<dbReference type="GO" id="GO:0046983">
    <property type="term" value="F:protein dimerization activity"/>
    <property type="evidence" value="ECO:0007669"/>
    <property type="project" value="InterPro"/>
</dbReference>
<dbReference type="GO" id="GO:0050661">
    <property type="term" value="F:NADP binding"/>
    <property type="evidence" value="ECO:0007669"/>
    <property type="project" value="UniProtKB-UniRule"/>
</dbReference>
<dbReference type="GO" id="GO:0019877">
    <property type="term" value="P:diaminopimelate biosynthetic process"/>
    <property type="evidence" value="ECO:0007669"/>
    <property type="project" value="UniProtKB-UniRule"/>
</dbReference>
<dbReference type="Proteomes" id="UP000241434">
    <property type="component" value="Unassembled WGS sequence"/>
</dbReference>
<gene>
    <name evidence="15" type="primary">asd</name>
    <name evidence="18" type="ORF">UF10_05985</name>
</gene>
<comment type="subunit">
    <text evidence="5 15">Homodimer.</text>
</comment>
<feature type="binding site" evidence="15">
    <location>
        <begin position="38"/>
        <end position="39"/>
    </location>
    <ligand>
        <name>NADP(+)</name>
        <dbReference type="ChEBI" id="CHEBI:58349"/>
    </ligand>
</feature>
<comment type="pathway">
    <text evidence="3 15">Amino-acid biosynthesis; L-threonine biosynthesis; L-threonine from L-aspartate: step 2/5.</text>
</comment>
<feature type="binding site" evidence="15">
    <location>
        <begin position="156"/>
        <end position="157"/>
    </location>
    <ligand>
        <name>NADP(+)</name>
        <dbReference type="ChEBI" id="CHEBI:58349"/>
    </ligand>
</feature>
<dbReference type="CDD" id="cd18131">
    <property type="entry name" value="ASADH_C_bac_euk_like"/>
    <property type="match status" value="1"/>
</dbReference>
<name>A0A2P7PZP0_9FIRM</name>
<protein>
    <recommendedName>
        <fullName evidence="6 15">Aspartate-semialdehyde dehydrogenase</fullName>
        <shortName evidence="15">ASA dehydrogenase</shortName>
        <shortName evidence="15">ASADH</shortName>
        <ecNumber evidence="6 15">1.2.1.11</ecNumber>
    </recommendedName>
    <alternativeName>
        <fullName evidence="15">Aspartate-beta-semialdehyde dehydrogenase</fullName>
    </alternativeName>
</protein>
<dbReference type="GO" id="GO:0009089">
    <property type="term" value="P:lysine biosynthetic process via diaminopimelate"/>
    <property type="evidence" value="ECO:0007669"/>
    <property type="project" value="UniProtKB-UniRule"/>
</dbReference>
<feature type="binding site" evidence="15">
    <location>
        <begin position="10"/>
        <end position="13"/>
    </location>
    <ligand>
        <name>NADP(+)</name>
        <dbReference type="ChEBI" id="CHEBI:58349"/>
    </ligand>
</feature>
<dbReference type="Pfam" id="PF01118">
    <property type="entry name" value="Semialdhyde_dh"/>
    <property type="match status" value="1"/>
</dbReference>
<dbReference type="UniPathway" id="UPA00034">
    <property type="reaction ID" value="UER00016"/>
</dbReference>
<keyword evidence="9 15" id="KW-0521">NADP</keyword>
<evidence type="ECO:0000256" key="10">
    <source>
        <dbReference type="ARBA" id="ARBA00022915"/>
    </source>
</evidence>
<dbReference type="GO" id="GO:0071266">
    <property type="term" value="P:'de novo' L-methionine biosynthetic process"/>
    <property type="evidence" value="ECO:0007669"/>
    <property type="project" value="UniProtKB-UniRule"/>
</dbReference>
<dbReference type="GO" id="GO:0051287">
    <property type="term" value="F:NAD binding"/>
    <property type="evidence" value="ECO:0007669"/>
    <property type="project" value="InterPro"/>
</dbReference>
<keyword evidence="7 15" id="KW-0028">Amino-acid biosynthesis</keyword>
<evidence type="ECO:0000313" key="19">
    <source>
        <dbReference type="Proteomes" id="UP000241434"/>
    </source>
</evidence>
<dbReference type="SUPFAM" id="SSF55347">
    <property type="entry name" value="Glyceraldehyde-3-phosphate dehydrogenase-like, C-terminal domain"/>
    <property type="match status" value="1"/>
</dbReference>
<keyword evidence="10 15" id="KW-0220">Diaminopimelate biosynthesis</keyword>
<sequence>MAIFAIVGATGVVGTKMIERLAESNLQVDKIYMMASSRSAGKVLRFRGEDVVVEELNEHSFDKDIDYALFSAGGSTSLQYAEIAEKNGVIVIDNSSAWRMDPEIDLIVPECNTPTLNRKIIANPNCSTIQSVVPLKPLNDRFGIERITYTTYQAVSGSGQGGIDDLLNGQRGEAPKKYPHPIYNNVLPHIDSFLENGYTKEEMKMIDETKKILSLGDDVNITATCVRVPVINSHAVEIDVSFKKDASLEEVRDILKNAPGVVLVDNPENNEYPIPTEVTGHDEVYVGRIRKDISRPRSFHIWCVADNIRKGAASNAVQIAELLESNR</sequence>
<evidence type="ECO:0000256" key="3">
    <source>
        <dbReference type="ARBA" id="ARBA00005097"/>
    </source>
</evidence>
<comment type="pathway">
    <text evidence="1 15">Amino-acid biosynthesis; L-methionine biosynthesis via de novo pathway; L-homoserine from L-aspartate: step 2/3.</text>
</comment>
<comment type="similarity">
    <text evidence="4 15">Belongs to the aspartate-semialdehyde dehydrogenase family.</text>
</comment>
<dbReference type="UniPathway" id="UPA00050">
    <property type="reaction ID" value="UER00463"/>
</dbReference>
<comment type="caution">
    <text evidence="18">The sequence shown here is derived from an EMBL/GenBank/DDBJ whole genome shotgun (WGS) entry which is preliminary data.</text>
</comment>
<dbReference type="GO" id="GO:0009097">
    <property type="term" value="P:isoleucine biosynthetic process"/>
    <property type="evidence" value="ECO:0007669"/>
    <property type="project" value="UniProtKB-UniRule"/>
</dbReference>
<dbReference type="EC" id="1.2.1.11" evidence="6 15"/>
<dbReference type="RefSeq" id="WP_106776923.1">
    <property type="nucleotide sequence ID" value="NZ_JBGGGQ010000006.1"/>
</dbReference>
<feature type="domain" description="Semialdehyde dehydrogenase NAD-binding" evidence="17">
    <location>
        <begin position="5"/>
        <end position="119"/>
    </location>
</feature>
<evidence type="ECO:0000256" key="14">
    <source>
        <dbReference type="ARBA" id="ARBA00047891"/>
    </source>
</evidence>
<evidence type="ECO:0000256" key="12">
    <source>
        <dbReference type="ARBA" id="ARBA00023154"/>
    </source>
</evidence>
<dbReference type="InterPro" id="IPR012080">
    <property type="entry name" value="Asp_semialdehyde_DH"/>
</dbReference>
<evidence type="ECO:0000256" key="11">
    <source>
        <dbReference type="ARBA" id="ARBA00023002"/>
    </source>
</evidence>
<dbReference type="InterPro" id="IPR036291">
    <property type="entry name" value="NAD(P)-bd_dom_sf"/>
</dbReference>
<proteinExistence type="inferred from homology"/>
<evidence type="ECO:0000259" key="17">
    <source>
        <dbReference type="SMART" id="SM00859"/>
    </source>
</evidence>
<organism evidence="18 19">
    <name type="scientific">Peptostreptococcus russellii</name>
    <dbReference type="NCBI Taxonomy" id="215200"/>
    <lineage>
        <taxon>Bacteria</taxon>
        <taxon>Bacillati</taxon>
        <taxon>Bacillota</taxon>
        <taxon>Clostridia</taxon>
        <taxon>Peptostreptococcales</taxon>
        <taxon>Peptostreptococcaceae</taxon>
        <taxon>Peptostreptococcus</taxon>
    </lineage>
</organism>
<dbReference type="Gene3D" id="3.30.360.10">
    <property type="entry name" value="Dihydrodipicolinate Reductase, domain 2"/>
    <property type="match status" value="1"/>
</dbReference>
<dbReference type="NCBIfam" id="TIGR01296">
    <property type="entry name" value="asd_B"/>
    <property type="match status" value="1"/>
</dbReference>
<reference evidence="18" key="1">
    <citation type="thesis" date="2015" institute="Rutgers" country="The State University of New Jersey, 14 College Farm Rd., New Brunswick, NJ, USA">
        <title>Ammonia toxicity in bacteria and its implications for treatment of and resource recovery from highly nitrogenous organic wastes.</title>
        <authorList>
            <person name="Luther A.K."/>
        </authorList>
    </citation>
    <scope>NUCLEOTIDE SEQUENCE</scope>
    <source>
        <strain evidence="18">RT-10B</strain>
    </source>
</reference>
<dbReference type="SUPFAM" id="SSF51735">
    <property type="entry name" value="NAD(P)-binding Rossmann-fold domains"/>
    <property type="match status" value="1"/>
</dbReference>
<feature type="binding site" evidence="15">
    <location>
        <position position="307"/>
    </location>
    <ligand>
        <name>NADP(+)</name>
        <dbReference type="ChEBI" id="CHEBI:58349"/>
    </ligand>
</feature>
<dbReference type="PIRSF" id="PIRSF000148">
    <property type="entry name" value="ASA_dh"/>
    <property type="match status" value="1"/>
</dbReference>
<dbReference type="InterPro" id="IPR012280">
    <property type="entry name" value="Semialdhyde_DH_dimer_dom"/>
</dbReference>
<feature type="active site" description="Acyl-thioester intermediate" evidence="15 16">
    <location>
        <position position="126"/>
    </location>
</feature>
<comment type="function">
    <text evidence="15">Catalyzes the NADPH-dependent formation of L-aspartate-semialdehyde (L-ASA) by the reductive dephosphorylation of L-aspartyl-4-phosphate.</text>
</comment>
<evidence type="ECO:0000256" key="8">
    <source>
        <dbReference type="ARBA" id="ARBA00022697"/>
    </source>
</evidence>
<dbReference type="AlphaFoldDB" id="A0A2P7PZP0"/>
<dbReference type="EMBL" id="JYGE01000005">
    <property type="protein sequence ID" value="PSJ31191.1"/>
    <property type="molecule type" value="Genomic_DNA"/>
</dbReference>
<evidence type="ECO:0000313" key="18">
    <source>
        <dbReference type="EMBL" id="PSJ31191.1"/>
    </source>
</evidence>
<dbReference type="NCBIfam" id="NF011456">
    <property type="entry name" value="PRK14874.1"/>
    <property type="match status" value="1"/>
</dbReference>
<keyword evidence="19" id="KW-1185">Reference proteome</keyword>
<feature type="binding site" evidence="15">
    <location>
        <position position="153"/>
    </location>
    <ligand>
        <name>substrate</name>
    </ligand>
</feature>
<evidence type="ECO:0000256" key="7">
    <source>
        <dbReference type="ARBA" id="ARBA00022605"/>
    </source>
</evidence>
<accession>A0A2P7PZP0</accession>
<evidence type="ECO:0000256" key="16">
    <source>
        <dbReference type="PIRSR" id="PIRSR000148-1"/>
    </source>
</evidence>
<evidence type="ECO:0000256" key="9">
    <source>
        <dbReference type="ARBA" id="ARBA00022857"/>
    </source>
</evidence>
<dbReference type="UniPathway" id="UPA00051">
    <property type="reaction ID" value="UER00464"/>
</dbReference>
<feature type="binding site" evidence="15">
    <location>
        <position position="227"/>
    </location>
    <ligand>
        <name>substrate</name>
    </ligand>
</feature>
<dbReference type="GO" id="GO:0009088">
    <property type="term" value="P:threonine biosynthetic process"/>
    <property type="evidence" value="ECO:0007669"/>
    <property type="project" value="UniProtKB-UniRule"/>
</dbReference>
<dbReference type="InterPro" id="IPR005986">
    <property type="entry name" value="Asp_semialdehyde_DH_beta"/>
</dbReference>
<dbReference type="OrthoDB" id="9805684at2"/>
<evidence type="ECO:0000256" key="13">
    <source>
        <dbReference type="ARBA" id="ARBA00023167"/>
    </source>
</evidence>
<evidence type="ECO:0000256" key="4">
    <source>
        <dbReference type="ARBA" id="ARBA00010584"/>
    </source>
</evidence>
<comment type="catalytic activity">
    <reaction evidence="14 15">
        <text>L-aspartate 4-semialdehyde + phosphate + NADP(+) = 4-phospho-L-aspartate + NADPH + H(+)</text>
        <dbReference type="Rhea" id="RHEA:24284"/>
        <dbReference type="ChEBI" id="CHEBI:15378"/>
        <dbReference type="ChEBI" id="CHEBI:43474"/>
        <dbReference type="ChEBI" id="CHEBI:57535"/>
        <dbReference type="ChEBI" id="CHEBI:57783"/>
        <dbReference type="ChEBI" id="CHEBI:58349"/>
        <dbReference type="ChEBI" id="CHEBI:537519"/>
        <dbReference type="EC" id="1.2.1.11"/>
    </reaction>
</comment>
<feature type="active site" description="Proton acceptor" evidence="15 16">
    <location>
        <position position="234"/>
    </location>
</feature>
<evidence type="ECO:0000256" key="2">
    <source>
        <dbReference type="ARBA" id="ARBA00005076"/>
    </source>
</evidence>
<evidence type="ECO:0000256" key="15">
    <source>
        <dbReference type="HAMAP-Rule" id="MF_02121"/>
    </source>
</evidence>
<dbReference type="InterPro" id="IPR000534">
    <property type="entry name" value="Semialdehyde_DH_NAD-bd"/>
</dbReference>
<comment type="caution">
    <text evidence="15">Lacks conserved residue(s) required for the propagation of feature annotation.</text>
</comment>
<dbReference type="SMART" id="SM00859">
    <property type="entry name" value="Semialdhyde_dh"/>
    <property type="match status" value="1"/>
</dbReference>
<dbReference type="HAMAP" id="MF_02121">
    <property type="entry name" value="ASADH"/>
    <property type="match status" value="1"/>
</dbReference>
<comment type="pathway">
    <text evidence="2 15">Amino-acid biosynthesis; L-lysine biosynthesis via DAP pathway; (S)-tetrahydrodipicolinate from L-aspartate: step 2/4.</text>
</comment>
<keyword evidence="12 15" id="KW-0457">Lysine biosynthesis</keyword>
<keyword evidence="8 15" id="KW-0791">Threonine biosynthesis</keyword>
<dbReference type="Gene3D" id="3.40.50.720">
    <property type="entry name" value="NAD(P)-binding Rossmann-like Domain"/>
    <property type="match status" value="1"/>
</dbReference>
<dbReference type="GO" id="GO:0004073">
    <property type="term" value="F:aspartate-semialdehyde dehydrogenase activity"/>
    <property type="evidence" value="ECO:0007669"/>
    <property type="project" value="UniProtKB-UniRule"/>
</dbReference>
<dbReference type="PANTHER" id="PTHR46278:SF2">
    <property type="entry name" value="ASPARTATE-SEMIALDEHYDE DEHYDROGENASE"/>
    <property type="match status" value="1"/>
</dbReference>
<evidence type="ECO:0000256" key="1">
    <source>
        <dbReference type="ARBA" id="ARBA00005021"/>
    </source>
</evidence>
<keyword evidence="13 15" id="KW-0486">Methionine biosynthesis</keyword>
<dbReference type="Pfam" id="PF02774">
    <property type="entry name" value="Semialdhyde_dhC"/>
    <property type="match status" value="1"/>
</dbReference>